<evidence type="ECO:0000313" key="3">
    <source>
        <dbReference type="EMBL" id="RHW35686.1"/>
    </source>
</evidence>
<keyword evidence="1" id="KW-1133">Transmembrane helix</keyword>
<dbReference type="EMBL" id="QWEG01000013">
    <property type="protein sequence ID" value="RHW35686.1"/>
    <property type="molecule type" value="Genomic_DNA"/>
</dbReference>
<gene>
    <name evidence="3" type="ORF">D1B31_18765</name>
</gene>
<feature type="domain" description="PepSY" evidence="2">
    <location>
        <begin position="173"/>
        <end position="230"/>
    </location>
</feature>
<dbReference type="Proteomes" id="UP000284416">
    <property type="component" value="Unassembled WGS sequence"/>
</dbReference>
<reference evidence="3 4" key="1">
    <citation type="journal article" date="2017" name="Int. J. Syst. Evol. Microbiol.">
        <title>Bacillus notoginsengisoli sp. nov., a novel bacterium isolated from the rhizosphere of Panax notoginseng.</title>
        <authorList>
            <person name="Zhang M.Y."/>
            <person name="Cheng J."/>
            <person name="Cai Y."/>
            <person name="Zhang T.Y."/>
            <person name="Wu Y.Y."/>
            <person name="Manikprabhu D."/>
            <person name="Li W.J."/>
            <person name="Zhang Y.X."/>
        </authorList>
    </citation>
    <scope>NUCLEOTIDE SEQUENCE [LARGE SCALE GENOMIC DNA]</scope>
    <source>
        <strain evidence="3 4">JCM 30743</strain>
    </source>
</reference>
<accession>A0A417YPP0</accession>
<name>A0A417YPP0_9BACI</name>
<feature type="transmembrane region" description="Helical" evidence="1">
    <location>
        <begin position="7"/>
        <end position="28"/>
    </location>
</feature>
<proteinExistence type="predicted"/>
<dbReference type="Gene3D" id="3.10.450.40">
    <property type="match status" value="3"/>
</dbReference>
<sequence>MILKKKWGYLTLIGTLFALSVLVGWLLFRPEGSAAKELSKEEAKKLIENRYGGNVSSVKAEKEMYFAKMDFQNNSYKLSVDAKTGKILAIDPIGTKKEGGHPPSLSEDEIKTILLSKAQGELVSFEKMESDGKIIYKGVIKDSGNHTTTITVDAENGAVLSENVGPANPPKRLTENEAAKIAQKEVRGKVDDIDLETVNGQTFYLVEIQTADDKEATVQVHAITGTVMSVKWDD</sequence>
<keyword evidence="1" id="KW-0472">Membrane</keyword>
<evidence type="ECO:0000259" key="2">
    <source>
        <dbReference type="Pfam" id="PF03413"/>
    </source>
</evidence>
<comment type="caution">
    <text evidence="3">The sequence shown here is derived from an EMBL/GenBank/DDBJ whole genome shotgun (WGS) entry which is preliminary data.</text>
</comment>
<dbReference type="AlphaFoldDB" id="A0A417YPP0"/>
<dbReference type="Pfam" id="PF03413">
    <property type="entry name" value="PepSY"/>
    <property type="match status" value="2"/>
</dbReference>
<evidence type="ECO:0000313" key="4">
    <source>
        <dbReference type="Proteomes" id="UP000284416"/>
    </source>
</evidence>
<dbReference type="InterPro" id="IPR025711">
    <property type="entry name" value="PepSY"/>
</dbReference>
<evidence type="ECO:0000256" key="1">
    <source>
        <dbReference type="SAM" id="Phobius"/>
    </source>
</evidence>
<feature type="domain" description="PepSY" evidence="2">
    <location>
        <begin position="105"/>
        <end position="162"/>
    </location>
</feature>
<keyword evidence="1" id="KW-0812">Transmembrane</keyword>
<organism evidence="3 4">
    <name type="scientific">Neobacillus notoginsengisoli</name>
    <dbReference type="NCBI Taxonomy" id="1578198"/>
    <lineage>
        <taxon>Bacteria</taxon>
        <taxon>Bacillati</taxon>
        <taxon>Bacillota</taxon>
        <taxon>Bacilli</taxon>
        <taxon>Bacillales</taxon>
        <taxon>Bacillaceae</taxon>
        <taxon>Neobacillus</taxon>
    </lineage>
</organism>
<protein>
    <recommendedName>
        <fullName evidence="2">PepSY domain-containing protein</fullName>
    </recommendedName>
</protein>
<keyword evidence="4" id="KW-1185">Reference proteome</keyword>